<evidence type="ECO:0000256" key="4">
    <source>
        <dbReference type="ARBA" id="ARBA00022764"/>
    </source>
</evidence>
<dbReference type="STRING" id="665126.ABB55_00565"/>
<dbReference type="GO" id="GO:0051274">
    <property type="term" value="P:beta-glucan biosynthetic process"/>
    <property type="evidence" value="ECO:0007669"/>
    <property type="project" value="TreeGrafter"/>
</dbReference>
<dbReference type="AlphaFoldDB" id="A0A0P6WLB3"/>
<dbReference type="Gene3D" id="2.70.98.10">
    <property type="match status" value="1"/>
</dbReference>
<sequence length="511" mass="57443">MPDPARRRFLSQSLAVGGAIGFAGLLADMIGEARAAPGDPMPFSRAQLLDEARKRAGEAYQEPKFDLPERFATLTYEQYRDIRFKLNRFLWRGENRGFQVSLLHTGFIYKQPVDIFVVEDGQAREILFDREMFDYGQSVKPPDDKADLSFSGLKVRRPLNSDRWEEFAMFQGATFFRALARGQIYGVSARGLAINTGDERGEEFAFFERFWIERPEPNANSIVIHAFLDSKSCTGVYRFTLRPGDETVLDVELTLFPRVDLDHVGIGALTSMFLYDGTSRTRFDDLRPAVHGSDGLAIVTGLGEHLFRPLANPRNLQISAFVDQSPRAFGLVQRRQDFGEFEDLEARYDLKPSCWVESVGDWGAGAVQLLEVPSESEIHENIICYWRPKQKLPAKQEFSAAYRLHYGRNSPPAGELGSVAATRSGQGSNPAFRRFLIDFEGKMPPAGAVKAEATSSAGRIVNLVLKPNPVRGGYRVLFELDPRNAPLVELRVLLNDGSKPVSETWLYRWTA</sequence>
<dbReference type="Proteomes" id="UP000048984">
    <property type="component" value="Unassembled WGS sequence"/>
</dbReference>
<dbReference type="SUPFAM" id="SSF81296">
    <property type="entry name" value="E set domains"/>
    <property type="match status" value="1"/>
</dbReference>
<reference evidence="6 7" key="2">
    <citation type="submission" date="2015-10" db="EMBL/GenBank/DDBJ databases">
        <title>Draft Genome Sequence of Prosthecomicrobium hirschii ATCC 27832.</title>
        <authorList>
            <person name="Daniel J."/>
            <person name="Givan S.A."/>
            <person name="Brun Y.V."/>
            <person name="Brown P.J."/>
        </authorList>
    </citation>
    <scope>NUCLEOTIDE SEQUENCE [LARGE SCALE GENOMIC DNA]</scope>
    <source>
        <strain evidence="6 7">16</strain>
    </source>
</reference>
<comment type="subcellular location">
    <subcellularLocation>
        <location evidence="1">Periplasm</location>
    </subcellularLocation>
</comment>
<accession>A0A0P6WLB3</accession>
<keyword evidence="4" id="KW-0574">Periplasm</keyword>
<evidence type="ECO:0000256" key="2">
    <source>
        <dbReference type="ARBA" id="ARBA00005001"/>
    </source>
</evidence>
<keyword evidence="7" id="KW-1185">Reference proteome</keyword>
<gene>
    <name evidence="6" type="ORF">ABB55_00565</name>
</gene>
<dbReference type="SUPFAM" id="SSF74650">
    <property type="entry name" value="Galactose mutarotase-like"/>
    <property type="match status" value="1"/>
</dbReference>
<proteinExistence type="inferred from homology"/>
<dbReference type="GO" id="GO:0030288">
    <property type="term" value="C:outer membrane-bounded periplasmic space"/>
    <property type="evidence" value="ECO:0007669"/>
    <property type="project" value="TreeGrafter"/>
</dbReference>
<name>A0A0P6WLB3_9HYPH</name>
<dbReference type="InterPro" id="IPR014718">
    <property type="entry name" value="GH-type_carb-bd"/>
</dbReference>
<dbReference type="GO" id="GO:0030246">
    <property type="term" value="F:carbohydrate binding"/>
    <property type="evidence" value="ECO:0007669"/>
    <property type="project" value="InterPro"/>
</dbReference>
<comment type="pathway">
    <text evidence="2">Glycan metabolism; osmoregulated periplasmic glucan (OPG) biosynthesis.</text>
</comment>
<dbReference type="EMBL" id="LJYW01000001">
    <property type="protein sequence ID" value="KPL55586.1"/>
    <property type="molecule type" value="Genomic_DNA"/>
</dbReference>
<dbReference type="InterPro" id="IPR014438">
    <property type="entry name" value="Glucan_biosyn_MdoG/MdoD"/>
</dbReference>
<dbReference type="InterPro" id="IPR006311">
    <property type="entry name" value="TAT_signal"/>
</dbReference>
<comment type="similarity">
    <text evidence="3">Belongs to the OpgD/OpgG family.</text>
</comment>
<comment type="caution">
    <text evidence="6">The sequence shown here is derived from an EMBL/GenBank/DDBJ whole genome shotgun (WGS) entry which is preliminary data.</text>
</comment>
<evidence type="ECO:0000313" key="6">
    <source>
        <dbReference type="EMBL" id="KPL55586.1"/>
    </source>
</evidence>
<dbReference type="UniPathway" id="UPA00637"/>
<feature type="domain" description="Glucan biosynthesis periplasmic MdoG C-terminal" evidence="5">
    <location>
        <begin position="43"/>
        <end position="509"/>
    </location>
</feature>
<dbReference type="InterPro" id="IPR007444">
    <property type="entry name" value="Glucan_biosyn_MdoG_C"/>
</dbReference>
<evidence type="ECO:0000259" key="5">
    <source>
        <dbReference type="Pfam" id="PF04349"/>
    </source>
</evidence>
<dbReference type="Gene3D" id="2.60.40.10">
    <property type="entry name" value="Immunoglobulins"/>
    <property type="match status" value="1"/>
</dbReference>
<dbReference type="PANTHER" id="PTHR30504:SF2">
    <property type="entry name" value="GLUCANS BIOSYNTHESIS PROTEIN G"/>
    <property type="match status" value="1"/>
</dbReference>
<dbReference type="PROSITE" id="PS51318">
    <property type="entry name" value="TAT"/>
    <property type="match status" value="1"/>
</dbReference>
<dbReference type="PANTHER" id="PTHR30504">
    <property type="entry name" value="GLUCANS BIOSYNTHESIS PROTEIN"/>
    <property type="match status" value="1"/>
</dbReference>
<dbReference type="PIRSF" id="PIRSF006281">
    <property type="entry name" value="MdoG"/>
    <property type="match status" value="1"/>
</dbReference>
<dbReference type="InterPro" id="IPR011013">
    <property type="entry name" value="Gal_mutarotase_sf_dom"/>
</dbReference>
<evidence type="ECO:0000313" key="7">
    <source>
        <dbReference type="Proteomes" id="UP000048984"/>
    </source>
</evidence>
<evidence type="ECO:0000256" key="1">
    <source>
        <dbReference type="ARBA" id="ARBA00004418"/>
    </source>
</evidence>
<dbReference type="Pfam" id="PF04349">
    <property type="entry name" value="MdoG"/>
    <property type="match status" value="1"/>
</dbReference>
<dbReference type="GO" id="GO:0003824">
    <property type="term" value="F:catalytic activity"/>
    <property type="evidence" value="ECO:0007669"/>
    <property type="project" value="InterPro"/>
</dbReference>
<evidence type="ECO:0000256" key="3">
    <source>
        <dbReference type="ARBA" id="ARBA00009284"/>
    </source>
</evidence>
<dbReference type="InterPro" id="IPR013783">
    <property type="entry name" value="Ig-like_fold"/>
</dbReference>
<protein>
    <recommendedName>
        <fullName evidence="5">Glucan biosynthesis periplasmic MdoG C-terminal domain-containing protein</fullName>
    </recommendedName>
</protein>
<dbReference type="InterPro" id="IPR014756">
    <property type="entry name" value="Ig_E-set"/>
</dbReference>
<reference evidence="6 7" key="1">
    <citation type="submission" date="2015-09" db="EMBL/GenBank/DDBJ databases">
        <authorList>
            <person name="Jackson K.R."/>
            <person name="Lunt B.L."/>
            <person name="Fisher J.N.B."/>
            <person name="Gardner A.V."/>
            <person name="Bailey M.E."/>
            <person name="Deus L.M."/>
            <person name="Earl A.S."/>
            <person name="Gibby P.D."/>
            <person name="Hartmann K.A."/>
            <person name="Liu J.E."/>
            <person name="Manci A.M."/>
            <person name="Nielsen D.A."/>
            <person name="Solomon M.B."/>
            <person name="Breakwell D.P."/>
            <person name="Burnett S.H."/>
            <person name="Grose J.H."/>
        </authorList>
    </citation>
    <scope>NUCLEOTIDE SEQUENCE [LARGE SCALE GENOMIC DNA]</scope>
    <source>
        <strain evidence="6 7">16</strain>
    </source>
</reference>
<organism evidence="6 7">
    <name type="scientific">Prosthecodimorpha hirschii</name>
    <dbReference type="NCBI Taxonomy" id="665126"/>
    <lineage>
        <taxon>Bacteria</taxon>
        <taxon>Pseudomonadati</taxon>
        <taxon>Pseudomonadota</taxon>
        <taxon>Alphaproteobacteria</taxon>
        <taxon>Hyphomicrobiales</taxon>
        <taxon>Ancalomicrobiaceae</taxon>
        <taxon>Prosthecodimorpha</taxon>
    </lineage>
</organism>